<comment type="caution">
    <text evidence="1">The sequence shown here is derived from an EMBL/GenBank/DDBJ whole genome shotgun (WGS) entry which is preliminary data.</text>
</comment>
<dbReference type="Proteomes" id="UP001177120">
    <property type="component" value="Unassembled WGS sequence"/>
</dbReference>
<proteinExistence type="predicted"/>
<gene>
    <name evidence="1" type="ORF">JQC72_05455</name>
</gene>
<dbReference type="InterPro" id="IPR026838">
    <property type="entry name" value="YheC/D"/>
</dbReference>
<dbReference type="SUPFAM" id="SSF56059">
    <property type="entry name" value="Glutathione synthetase ATP-binding domain-like"/>
    <property type="match status" value="1"/>
</dbReference>
<dbReference type="RefSeq" id="WP_205493581.1">
    <property type="nucleotide sequence ID" value="NZ_JAFHAP010000006.1"/>
</dbReference>
<keyword evidence="2" id="KW-1185">Reference proteome</keyword>
<protein>
    <submittedName>
        <fullName evidence="1">YheC/YheD family protein</fullName>
    </submittedName>
</protein>
<evidence type="ECO:0000313" key="2">
    <source>
        <dbReference type="Proteomes" id="UP001177120"/>
    </source>
</evidence>
<dbReference type="Pfam" id="PF14398">
    <property type="entry name" value="ATPgrasp_YheCD"/>
    <property type="match status" value="1"/>
</dbReference>
<dbReference type="EMBL" id="JAFHAP010000006">
    <property type="protein sequence ID" value="MBN2908970.1"/>
    <property type="molecule type" value="Genomic_DNA"/>
</dbReference>
<organism evidence="1 2">
    <name type="scientific">Polycladomyces zharkentensis</name>
    <dbReference type="NCBI Taxonomy" id="2807616"/>
    <lineage>
        <taxon>Bacteria</taxon>
        <taxon>Bacillati</taxon>
        <taxon>Bacillota</taxon>
        <taxon>Bacilli</taxon>
        <taxon>Bacillales</taxon>
        <taxon>Thermoactinomycetaceae</taxon>
        <taxon>Polycladomyces</taxon>
    </lineage>
</organism>
<name>A0ABS2WI04_9BACL</name>
<evidence type="ECO:0000313" key="1">
    <source>
        <dbReference type="EMBL" id="MBN2908970.1"/>
    </source>
</evidence>
<reference evidence="1" key="1">
    <citation type="journal article" date="2024" name="Int. J. Syst. Evol. Microbiol.">
        <title>Polycladomyces zharkentensis sp. nov., a novel thermophilic cellulose- and starch-degrading member of the Bacillota from a geothermal aquifer in Kazakhstan.</title>
        <authorList>
            <person name="Mashzhan A."/>
            <person name="Kistaubayeva A."/>
            <person name="Javier-Lopez R."/>
            <person name="Bissenova U."/>
            <person name="Bissenbay A."/>
            <person name="Birkeland N.K."/>
        </authorList>
    </citation>
    <scope>NUCLEOTIDE SEQUENCE</scope>
    <source>
        <strain evidence="1">ZKZ2T</strain>
    </source>
</reference>
<sequence length="438" mass="50809">MALANAGWLAWQNATTPVAFIPHPRYSPKPLPKQLSVVLGTGWKARIPVAQRRTNVGNTLYTPARVLPTSDDEYRVGPFVAILTSDGNRDFRGNKRNFIDIIRMGRKIGVTVFVVTPSGIHPHEPTVQGYLLDDHEEKIQWIPATMPMPNIVYNRIPNRILEQRHEEQVAIRFFQETPGIRLFNPGFFDKWMLYEYLVNSKETQPYLPETVQWDKENECRQLFQRHPILFLKPVDGKAGLDMIRIIREPNRYEVIHQSQNGKKRYHRTDFNSLWRLLKTLTNQRKYILQQGIPLATYRNRPFDLRLLLQKDGTGCWQFTGLGIRVAGRDAISTHVPMGGSIAPASEVLQEVFRDHQTEIRETIEQTALKIARHIEAERRYNLGEMSMDLGIEQNGRLWFFEANAKPMKFDEPDIRHLSLARLIHYCLYLSGFKQSKEA</sequence>
<accession>A0ABS2WI04</accession>